<comment type="caution">
    <text evidence="1">The sequence shown here is derived from an EMBL/GenBank/DDBJ whole genome shotgun (WGS) entry which is preliminary data.</text>
</comment>
<protein>
    <recommendedName>
        <fullName evidence="3">Transposase</fullName>
    </recommendedName>
</protein>
<gene>
    <name evidence="1" type="ORF">CEXT_35891</name>
</gene>
<dbReference type="AlphaFoldDB" id="A0AAV4P900"/>
<accession>A0AAV4P900</accession>
<evidence type="ECO:0000313" key="2">
    <source>
        <dbReference type="Proteomes" id="UP001054945"/>
    </source>
</evidence>
<dbReference type="EMBL" id="BPLR01021697">
    <property type="protein sequence ID" value="GIX92480.1"/>
    <property type="molecule type" value="Genomic_DNA"/>
</dbReference>
<organism evidence="1 2">
    <name type="scientific">Caerostris extrusa</name>
    <name type="common">Bark spider</name>
    <name type="synonym">Caerostris bankana</name>
    <dbReference type="NCBI Taxonomy" id="172846"/>
    <lineage>
        <taxon>Eukaryota</taxon>
        <taxon>Metazoa</taxon>
        <taxon>Ecdysozoa</taxon>
        <taxon>Arthropoda</taxon>
        <taxon>Chelicerata</taxon>
        <taxon>Arachnida</taxon>
        <taxon>Araneae</taxon>
        <taxon>Araneomorphae</taxon>
        <taxon>Entelegynae</taxon>
        <taxon>Araneoidea</taxon>
        <taxon>Araneidae</taxon>
        <taxon>Caerostris</taxon>
    </lineage>
</organism>
<evidence type="ECO:0000313" key="1">
    <source>
        <dbReference type="EMBL" id="GIX92480.1"/>
    </source>
</evidence>
<dbReference type="Proteomes" id="UP001054945">
    <property type="component" value="Unassembled WGS sequence"/>
</dbReference>
<name>A0AAV4P900_CAEEX</name>
<proteinExistence type="predicted"/>
<evidence type="ECO:0008006" key="3">
    <source>
        <dbReference type="Google" id="ProtNLM"/>
    </source>
</evidence>
<keyword evidence="2" id="KW-1185">Reference proteome</keyword>
<sequence>MGRSRRPHLNVFVVEDLCRGLLLKTGSPLELTRKISVRHGMNQAPLVWGFKGCLSGHFSPDSAHVQMEVTNRFIDKQVNKVFTFIYQAQILRKIWCRLTVVV</sequence>
<reference evidence="1 2" key="1">
    <citation type="submission" date="2021-06" db="EMBL/GenBank/DDBJ databases">
        <title>Caerostris extrusa draft genome.</title>
        <authorList>
            <person name="Kono N."/>
            <person name="Arakawa K."/>
        </authorList>
    </citation>
    <scope>NUCLEOTIDE SEQUENCE [LARGE SCALE GENOMIC DNA]</scope>
</reference>